<dbReference type="EMBL" id="FQUO01000026">
    <property type="protein sequence ID" value="SHG33390.1"/>
    <property type="molecule type" value="Genomic_DNA"/>
</dbReference>
<accession>A0A1M5IZI7</accession>
<evidence type="ECO:0000313" key="3">
    <source>
        <dbReference type="Proteomes" id="UP000184368"/>
    </source>
</evidence>
<keyword evidence="3" id="KW-1185">Reference proteome</keyword>
<evidence type="ECO:0000313" key="2">
    <source>
        <dbReference type="EMBL" id="SHG33390.1"/>
    </source>
</evidence>
<organism evidence="2 3">
    <name type="scientific">Cnuella takakiae</name>
    <dbReference type="NCBI Taxonomy" id="1302690"/>
    <lineage>
        <taxon>Bacteria</taxon>
        <taxon>Pseudomonadati</taxon>
        <taxon>Bacteroidota</taxon>
        <taxon>Chitinophagia</taxon>
        <taxon>Chitinophagales</taxon>
        <taxon>Chitinophagaceae</taxon>
        <taxon>Cnuella</taxon>
    </lineage>
</organism>
<reference evidence="2 3" key="1">
    <citation type="submission" date="2016-11" db="EMBL/GenBank/DDBJ databases">
        <authorList>
            <person name="Jaros S."/>
            <person name="Januszkiewicz K."/>
            <person name="Wedrychowicz H."/>
        </authorList>
    </citation>
    <scope>NUCLEOTIDE SEQUENCE [LARGE SCALE GENOMIC DNA]</scope>
    <source>
        <strain evidence="2 3">DSM 26897</strain>
    </source>
</reference>
<evidence type="ECO:0000256" key="1">
    <source>
        <dbReference type="SAM" id="SignalP"/>
    </source>
</evidence>
<feature type="chain" id="PRO_5012296460" evidence="1">
    <location>
        <begin position="22"/>
        <end position="191"/>
    </location>
</feature>
<protein>
    <submittedName>
        <fullName evidence="2">Uncharacterized protein</fullName>
    </submittedName>
</protein>
<proteinExistence type="predicted"/>
<gene>
    <name evidence="2" type="ORF">SAMN05444008_12639</name>
</gene>
<keyword evidence="1" id="KW-0732">Signal</keyword>
<feature type="signal peptide" evidence="1">
    <location>
        <begin position="1"/>
        <end position="21"/>
    </location>
</feature>
<dbReference type="AlphaFoldDB" id="A0A1M5IZI7"/>
<sequence length="191" mass="21726">MKSNFLLKLSLLTLIVATSCIQPNEQSTKPSQTSGFDTSIVAVIQFDKSEYGPFPKEYEPTNLTTDEIMQLDNIIKEQANTYNQSLKEHLKEAYSVYFTNHKYKRQYIPVINTKGEKEVWANFFCNSWSDDWKTEVVFVKDGGNCYFNIKVNLSTKKTYELNVNGYAWESGAPNSALPQAGLNSISRSAVF</sequence>
<name>A0A1M5IZI7_9BACT</name>
<dbReference type="PROSITE" id="PS51257">
    <property type="entry name" value="PROKAR_LIPOPROTEIN"/>
    <property type="match status" value="1"/>
</dbReference>
<dbReference type="Proteomes" id="UP000184368">
    <property type="component" value="Unassembled WGS sequence"/>
</dbReference>